<feature type="domain" description="AT3G52170-like helix-turn-helix" evidence="2">
    <location>
        <begin position="1"/>
        <end position="42"/>
    </location>
</feature>
<dbReference type="PANTHER" id="PTHR34568:SF1">
    <property type="entry name" value="DNA BINDING PROTEIN"/>
    <property type="match status" value="1"/>
</dbReference>
<sequence>MVEVFVKKYQASNNGNFPSLNLTHKEVGGSFYTVREIVREIIQENRVLGPASPISENENVVKYLESPLSLSPLCGSAVTFSQEDVTFLPDEDSATDTSLGRIHKIVEQQSVGAHANHSDHHVVSEPGEHNNGTSVNHGIDQPVSGLPNLINNHKVVEEITIPDDAVEDDLRDLTSNTTVKVWDPNSDAEGIHYSNRMFAKAQGLTGAPEAKQANDIDANIEDLSVCNGKATISLSDADVTVGFLSTEISQSVESESPSMSDDQDWQAAGAKIEAAPQESQLQNTLVDAASTPNDLLSSVFKQKELVGVEADKNVITDEEKCSVLDDKISGFSEKSPNVPEVEVANPFLKVIKSWITSVIKFWLE</sequence>
<dbReference type="InterPro" id="IPR058942">
    <property type="entry name" value="AT3G52170-like"/>
</dbReference>
<evidence type="ECO:0000256" key="1">
    <source>
        <dbReference type="SAM" id="MobiDB-lite"/>
    </source>
</evidence>
<dbReference type="PANTHER" id="PTHR34568">
    <property type="entry name" value="RRM DOMAIN-CONTAINING PROTEIN"/>
    <property type="match status" value="1"/>
</dbReference>
<dbReference type="Proteomes" id="UP000825729">
    <property type="component" value="Unassembled WGS sequence"/>
</dbReference>
<protein>
    <recommendedName>
        <fullName evidence="2">AT3G52170-like helix-turn-helix domain-containing protein</fullName>
    </recommendedName>
</protein>
<dbReference type="EMBL" id="JAINDJ010000007">
    <property type="protein sequence ID" value="KAG9441734.1"/>
    <property type="molecule type" value="Genomic_DNA"/>
</dbReference>
<evidence type="ECO:0000313" key="3">
    <source>
        <dbReference type="EMBL" id="KAG9441734.1"/>
    </source>
</evidence>
<evidence type="ECO:0000259" key="2">
    <source>
        <dbReference type="Pfam" id="PF25896"/>
    </source>
</evidence>
<name>A0AAV7DZM0_ARIFI</name>
<dbReference type="AlphaFoldDB" id="A0AAV7DZM0"/>
<dbReference type="InterPro" id="IPR058941">
    <property type="entry name" value="HTH_AT3G52170-like"/>
</dbReference>
<keyword evidence="4" id="KW-1185">Reference proteome</keyword>
<gene>
    <name evidence="3" type="ORF">H6P81_017588</name>
</gene>
<organism evidence="3 4">
    <name type="scientific">Aristolochia fimbriata</name>
    <name type="common">White veined hardy Dutchman's pipe vine</name>
    <dbReference type="NCBI Taxonomy" id="158543"/>
    <lineage>
        <taxon>Eukaryota</taxon>
        <taxon>Viridiplantae</taxon>
        <taxon>Streptophyta</taxon>
        <taxon>Embryophyta</taxon>
        <taxon>Tracheophyta</taxon>
        <taxon>Spermatophyta</taxon>
        <taxon>Magnoliopsida</taxon>
        <taxon>Magnoliidae</taxon>
        <taxon>Piperales</taxon>
        <taxon>Aristolochiaceae</taxon>
        <taxon>Aristolochia</taxon>
    </lineage>
</organism>
<accession>A0AAV7DZM0</accession>
<feature type="compositionally biased region" description="Basic and acidic residues" evidence="1">
    <location>
        <begin position="116"/>
        <end position="128"/>
    </location>
</feature>
<evidence type="ECO:0000313" key="4">
    <source>
        <dbReference type="Proteomes" id="UP000825729"/>
    </source>
</evidence>
<dbReference type="Pfam" id="PF25896">
    <property type="entry name" value="HTH_AT3G52170"/>
    <property type="match status" value="1"/>
</dbReference>
<comment type="caution">
    <text evidence="3">The sequence shown here is derived from an EMBL/GenBank/DDBJ whole genome shotgun (WGS) entry which is preliminary data.</text>
</comment>
<proteinExistence type="predicted"/>
<feature type="region of interest" description="Disordered" evidence="1">
    <location>
        <begin position="111"/>
        <end position="138"/>
    </location>
</feature>
<reference evidence="3 4" key="1">
    <citation type="submission" date="2021-07" db="EMBL/GenBank/DDBJ databases">
        <title>The Aristolochia fimbriata genome: insights into angiosperm evolution, floral development and chemical biosynthesis.</title>
        <authorList>
            <person name="Jiao Y."/>
        </authorList>
    </citation>
    <scope>NUCLEOTIDE SEQUENCE [LARGE SCALE GENOMIC DNA]</scope>
    <source>
        <strain evidence="3">IBCAS-2021</strain>
        <tissue evidence="3">Leaf</tissue>
    </source>
</reference>